<gene>
    <name evidence="7" type="ORF">GMORB2_2549</name>
</gene>
<dbReference type="AlphaFoldDB" id="A0A9P4YSS7"/>
<feature type="transmembrane region" description="Helical" evidence="6">
    <location>
        <begin position="352"/>
        <end position="373"/>
    </location>
</feature>
<dbReference type="Gene3D" id="1.20.1250.20">
    <property type="entry name" value="MFS general substrate transporter like domains"/>
    <property type="match status" value="1"/>
</dbReference>
<dbReference type="GeneID" id="55968779"/>
<dbReference type="InterPro" id="IPR036259">
    <property type="entry name" value="MFS_trans_sf"/>
</dbReference>
<keyword evidence="2 6" id="KW-0812">Transmembrane</keyword>
<organism evidence="7 8">
    <name type="scientific">Geosmithia morbida</name>
    <dbReference type="NCBI Taxonomy" id="1094350"/>
    <lineage>
        <taxon>Eukaryota</taxon>
        <taxon>Fungi</taxon>
        <taxon>Dikarya</taxon>
        <taxon>Ascomycota</taxon>
        <taxon>Pezizomycotina</taxon>
        <taxon>Sordariomycetes</taxon>
        <taxon>Hypocreomycetidae</taxon>
        <taxon>Hypocreales</taxon>
        <taxon>Bionectriaceae</taxon>
        <taxon>Geosmithia</taxon>
    </lineage>
</organism>
<feature type="transmembrane region" description="Helical" evidence="6">
    <location>
        <begin position="488"/>
        <end position="509"/>
    </location>
</feature>
<sequence length="570" mass="60201">MSARPSYQSSQPSESIRVGGGGGGGGGVLTSVPYRTASNLSGPDALEPVTDSSAAARRRSTPVSGEDGAGGKEDDEDPYREAGDEVYDRLSRWRKSCIVGVLAFCAFLSPISSTSVLSATPEVAATYGTTGSIVNLSNAGYMALMAVSPIVWGPISQLFGRRPITLITAVAFTVLSMATALAPNLVDIYRPTERGTAVGWFMSGTLFGPAFGPFLGGIIVTYSSWRTIFWLQTGLAGAGLAGVFFLVPETIHRKGMDDLRQQQQQQRRRRRRRRRRRGASSGWTGWTGRWSQARAVASQANPLRILRWFRHANLCLVGAASAALVWNMYSLLTPIRYVLNPRFGLESPLLSGLFYLAPGSGYLLGTFGGGRWADRTVKEWIRRRGGRRVPEDRIRSAVPFIGLLMPACVLVYGWTVEMRAGGIPVPVIAMFAQGVGQLFCFPSLNTYCLDVVGGRGAEVAAANFFVRYLSGCLGTAVVLPIVEAVGIGWFSTISAGLLVASAAGLQLAIRRGDGWVERIENGPETGTGADGDGVGDGDGDGDAGSGAGAGTGAGAGAGAGVAGDAHYYYE</sequence>
<dbReference type="EMBL" id="JAANYQ010000014">
    <property type="protein sequence ID" value="KAF4121063.1"/>
    <property type="molecule type" value="Genomic_DNA"/>
</dbReference>
<proteinExistence type="predicted"/>
<dbReference type="GO" id="GO:0005886">
    <property type="term" value="C:plasma membrane"/>
    <property type="evidence" value="ECO:0007669"/>
    <property type="project" value="TreeGrafter"/>
</dbReference>
<feature type="transmembrane region" description="Helical" evidence="6">
    <location>
        <begin position="198"/>
        <end position="222"/>
    </location>
</feature>
<evidence type="ECO:0000256" key="1">
    <source>
        <dbReference type="ARBA" id="ARBA00004141"/>
    </source>
</evidence>
<feature type="compositionally biased region" description="Gly residues" evidence="5">
    <location>
        <begin position="18"/>
        <end position="28"/>
    </location>
</feature>
<evidence type="ECO:0000313" key="8">
    <source>
        <dbReference type="Proteomes" id="UP000749293"/>
    </source>
</evidence>
<dbReference type="GO" id="GO:0022857">
    <property type="term" value="F:transmembrane transporter activity"/>
    <property type="evidence" value="ECO:0007669"/>
    <property type="project" value="InterPro"/>
</dbReference>
<feature type="compositionally biased region" description="Basic residues" evidence="5">
    <location>
        <begin position="266"/>
        <end position="278"/>
    </location>
</feature>
<dbReference type="InterPro" id="IPR011701">
    <property type="entry name" value="MFS"/>
</dbReference>
<evidence type="ECO:0000256" key="6">
    <source>
        <dbReference type="SAM" id="Phobius"/>
    </source>
</evidence>
<comment type="caution">
    <text evidence="7">The sequence shown here is derived from an EMBL/GenBank/DDBJ whole genome shotgun (WGS) entry which is preliminary data.</text>
</comment>
<name>A0A9P4YSS7_9HYPO</name>
<dbReference type="Pfam" id="PF07690">
    <property type="entry name" value="MFS_1"/>
    <property type="match status" value="1"/>
</dbReference>
<evidence type="ECO:0000256" key="5">
    <source>
        <dbReference type="SAM" id="MobiDB-lite"/>
    </source>
</evidence>
<evidence type="ECO:0000256" key="3">
    <source>
        <dbReference type="ARBA" id="ARBA00022989"/>
    </source>
</evidence>
<feature type="transmembrane region" description="Helical" evidence="6">
    <location>
        <begin position="427"/>
        <end position="452"/>
    </location>
</feature>
<keyword evidence="8" id="KW-1185">Reference proteome</keyword>
<feature type="transmembrane region" description="Helical" evidence="6">
    <location>
        <begin position="314"/>
        <end position="332"/>
    </location>
</feature>
<evidence type="ECO:0000256" key="2">
    <source>
        <dbReference type="ARBA" id="ARBA00022692"/>
    </source>
</evidence>
<evidence type="ECO:0000256" key="4">
    <source>
        <dbReference type="ARBA" id="ARBA00023136"/>
    </source>
</evidence>
<feature type="transmembrane region" description="Helical" evidence="6">
    <location>
        <begin position="394"/>
        <end position="415"/>
    </location>
</feature>
<feature type="region of interest" description="Disordered" evidence="5">
    <location>
        <begin position="257"/>
        <end position="285"/>
    </location>
</feature>
<keyword evidence="4 6" id="KW-0472">Membrane</keyword>
<evidence type="ECO:0000313" key="7">
    <source>
        <dbReference type="EMBL" id="KAF4121063.1"/>
    </source>
</evidence>
<keyword evidence="3 6" id="KW-1133">Transmembrane helix</keyword>
<feature type="transmembrane region" description="Helical" evidence="6">
    <location>
        <begin position="164"/>
        <end position="186"/>
    </location>
</feature>
<protein>
    <submittedName>
        <fullName evidence="7">Major Facilitator Superfamily</fullName>
    </submittedName>
</protein>
<dbReference type="PANTHER" id="PTHR23502:SF64">
    <property type="entry name" value="TRANSPORTER, PUTATIVE (AFU_ORTHOLOGUE AFUA_3G11760)-RELATED"/>
    <property type="match status" value="1"/>
</dbReference>
<dbReference type="Proteomes" id="UP000749293">
    <property type="component" value="Unassembled WGS sequence"/>
</dbReference>
<feature type="compositionally biased region" description="Polar residues" evidence="5">
    <location>
        <begin position="1"/>
        <end position="14"/>
    </location>
</feature>
<feature type="transmembrane region" description="Helical" evidence="6">
    <location>
        <begin position="464"/>
        <end position="482"/>
    </location>
</feature>
<feature type="region of interest" description="Disordered" evidence="5">
    <location>
        <begin position="1"/>
        <end position="81"/>
    </location>
</feature>
<reference evidence="7" key="1">
    <citation type="submission" date="2020-03" db="EMBL/GenBank/DDBJ databases">
        <title>Site-based positive gene gene selection in Geosmithia morbida across the United States reveals a broad range of putative effectors and factors for local host and environmental adapation.</title>
        <authorList>
            <person name="Onufrak A."/>
            <person name="Murdoch R.W."/>
            <person name="Gazis R."/>
            <person name="Huff M."/>
            <person name="Staton M."/>
            <person name="Klingeman W."/>
            <person name="Hadziabdic D."/>
        </authorList>
    </citation>
    <scope>NUCLEOTIDE SEQUENCE</scope>
    <source>
        <strain evidence="7">1262</strain>
    </source>
</reference>
<dbReference type="RefSeq" id="XP_035319715.1">
    <property type="nucleotide sequence ID" value="XM_035464529.1"/>
</dbReference>
<feature type="transmembrane region" description="Helical" evidence="6">
    <location>
        <begin position="97"/>
        <end position="117"/>
    </location>
</feature>
<accession>A0A9P4YSS7</accession>
<feature type="transmembrane region" description="Helical" evidence="6">
    <location>
        <begin position="228"/>
        <end position="247"/>
    </location>
</feature>
<feature type="region of interest" description="Disordered" evidence="5">
    <location>
        <begin position="519"/>
        <end position="546"/>
    </location>
</feature>
<dbReference type="PANTHER" id="PTHR23502">
    <property type="entry name" value="MAJOR FACILITATOR SUPERFAMILY"/>
    <property type="match status" value="1"/>
</dbReference>
<dbReference type="SUPFAM" id="SSF103473">
    <property type="entry name" value="MFS general substrate transporter"/>
    <property type="match status" value="1"/>
</dbReference>
<comment type="subcellular location">
    <subcellularLocation>
        <location evidence="1">Membrane</location>
        <topology evidence="1">Multi-pass membrane protein</topology>
    </subcellularLocation>
</comment>
<dbReference type="OrthoDB" id="3066029at2759"/>